<evidence type="ECO:0000259" key="7">
    <source>
        <dbReference type="Pfam" id="PF25944"/>
    </source>
</evidence>
<comment type="similarity">
    <text evidence="2">Belongs to the membrane fusion protein (MFP) (TC 8.A.1) family.</text>
</comment>
<evidence type="ECO:0000256" key="3">
    <source>
        <dbReference type="SAM" id="MobiDB-lite"/>
    </source>
</evidence>
<dbReference type="InterPro" id="IPR058627">
    <property type="entry name" value="MdtA-like_C"/>
</dbReference>
<dbReference type="GO" id="GO:0022857">
    <property type="term" value="F:transmembrane transporter activity"/>
    <property type="evidence" value="ECO:0007669"/>
    <property type="project" value="InterPro"/>
</dbReference>
<organism evidence="9 10">
    <name type="scientific">Acinetobacter pragensis</name>
    <dbReference type="NCBI Taxonomy" id="1806892"/>
    <lineage>
        <taxon>Bacteria</taxon>
        <taxon>Pseudomonadati</taxon>
        <taxon>Pseudomonadota</taxon>
        <taxon>Gammaproteobacteria</taxon>
        <taxon>Moraxellales</taxon>
        <taxon>Moraxellaceae</taxon>
        <taxon>Acinetobacter</taxon>
    </lineage>
</organism>
<feature type="region of interest" description="Disordered" evidence="3">
    <location>
        <begin position="376"/>
        <end position="418"/>
    </location>
</feature>
<evidence type="ECO:0000313" key="9">
    <source>
        <dbReference type="EMBL" id="KYQ72192.1"/>
    </source>
</evidence>
<dbReference type="Gene3D" id="2.40.50.100">
    <property type="match status" value="1"/>
</dbReference>
<dbReference type="STRING" id="1806892.AZH43_11110"/>
<dbReference type="PANTHER" id="PTHR30158:SF3">
    <property type="entry name" value="MULTIDRUG EFFLUX PUMP SUBUNIT ACRA-RELATED"/>
    <property type="match status" value="1"/>
</dbReference>
<dbReference type="OrthoDB" id="9800613at2"/>
<proteinExistence type="inferred from homology"/>
<dbReference type="InterPro" id="IPR058624">
    <property type="entry name" value="MdtA-like_HH"/>
</dbReference>
<dbReference type="InterPro" id="IPR058626">
    <property type="entry name" value="MdtA-like_b-barrel"/>
</dbReference>
<feature type="domain" description="Multidrug resistance protein MdtA-like beta-barrel" evidence="7">
    <location>
        <begin position="217"/>
        <end position="303"/>
    </location>
</feature>
<feature type="domain" description="Multidrug resistance protein MdtA-like barrel-sandwich hybrid" evidence="6">
    <location>
        <begin position="71"/>
        <end position="213"/>
    </location>
</feature>
<dbReference type="RefSeq" id="WP_067668460.1">
    <property type="nucleotide sequence ID" value="NZ_CBCSIK010000002.1"/>
</dbReference>
<keyword evidence="10" id="KW-1185">Reference proteome</keyword>
<dbReference type="GO" id="GO:0005886">
    <property type="term" value="C:plasma membrane"/>
    <property type="evidence" value="ECO:0007669"/>
    <property type="project" value="UniProtKB-SubCell"/>
</dbReference>
<name>A0A151Y2A4_9GAMM</name>
<evidence type="ECO:0000256" key="1">
    <source>
        <dbReference type="ARBA" id="ARBA00004519"/>
    </source>
</evidence>
<feature type="domain" description="Multidrug resistance protein MdtA-like alpha-helical hairpin" evidence="5">
    <location>
        <begin position="111"/>
        <end position="180"/>
    </location>
</feature>
<feature type="domain" description="Multidrug resistance protein MdtA-like C-terminal permuted SH3" evidence="8">
    <location>
        <begin position="309"/>
        <end position="370"/>
    </location>
</feature>
<dbReference type="Gene3D" id="2.40.420.20">
    <property type="match status" value="1"/>
</dbReference>
<feature type="compositionally biased region" description="Low complexity" evidence="3">
    <location>
        <begin position="379"/>
        <end position="418"/>
    </location>
</feature>
<feature type="chain" id="PRO_5007592174" evidence="4">
    <location>
        <begin position="24"/>
        <end position="418"/>
    </location>
</feature>
<evidence type="ECO:0000259" key="6">
    <source>
        <dbReference type="Pfam" id="PF25917"/>
    </source>
</evidence>
<protein>
    <submittedName>
        <fullName evidence="9">Efflux transporter periplasmic adaptor subunit</fullName>
    </submittedName>
</protein>
<evidence type="ECO:0000256" key="2">
    <source>
        <dbReference type="ARBA" id="ARBA00009477"/>
    </source>
</evidence>
<dbReference type="Pfam" id="PF25944">
    <property type="entry name" value="Beta-barrel_RND"/>
    <property type="match status" value="1"/>
</dbReference>
<dbReference type="GO" id="GO:0046677">
    <property type="term" value="P:response to antibiotic"/>
    <property type="evidence" value="ECO:0007669"/>
    <property type="project" value="TreeGrafter"/>
</dbReference>
<evidence type="ECO:0000259" key="5">
    <source>
        <dbReference type="Pfam" id="PF25876"/>
    </source>
</evidence>
<reference evidence="9 10" key="1">
    <citation type="submission" date="2016-03" db="EMBL/GenBank/DDBJ databases">
        <title>Acinetobacter genomospecies 28 strain ANC 4149.</title>
        <authorList>
            <person name="Radolfova-Krizova L."/>
            <person name="Nemec A."/>
        </authorList>
    </citation>
    <scope>NUCLEOTIDE SEQUENCE [LARGE SCALE GENOMIC DNA]</scope>
    <source>
        <strain evidence="9 10">ANC 4149</strain>
    </source>
</reference>
<comment type="caution">
    <text evidence="9">The sequence shown here is derived from an EMBL/GenBank/DDBJ whole genome shotgun (WGS) entry which is preliminary data.</text>
</comment>
<dbReference type="Pfam" id="PF25876">
    <property type="entry name" value="HH_MFP_RND"/>
    <property type="match status" value="1"/>
</dbReference>
<dbReference type="PROSITE" id="PS51257">
    <property type="entry name" value="PROKAR_LIPOPROTEIN"/>
    <property type="match status" value="1"/>
</dbReference>
<dbReference type="InterPro" id="IPR006143">
    <property type="entry name" value="RND_pump_MFP"/>
</dbReference>
<dbReference type="PANTHER" id="PTHR30158">
    <property type="entry name" value="ACRA/E-RELATED COMPONENT OF DRUG EFFLUX TRANSPORTER"/>
    <property type="match status" value="1"/>
</dbReference>
<dbReference type="Pfam" id="PF25967">
    <property type="entry name" value="RND-MFP_C"/>
    <property type="match status" value="1"/>
</dbReference>
<keyword evidence="4" id="KW-0732">Signal</keyword>
<dbReference type="Gene3D" id="1.10.287.470">
    <property type="entry name" value="Helix hairpin bin"/>
    <property type="match status" value="1"/>
</dbReference>
<sequence length="418" mass="43922">MMSAKLWAPALTACALATSIALVGCSKDPKDAQQAGAAQQMPPTEVGVIVAQPQSVEQSVELSGRTTAYEISEVRPQTSGVVLKRLFAEGSYVREGQALYEIDSSSNRATVDNARAAIASAEAELNVLRIKEGRYRQLVGSNAISKQEYDDIVGQVKLAEATLNANQATLKNAQINLGYSTVRAPISGQTNRSTVTVGALVTANQADPLVTVQRLDPIYVDINQSSAELLRLRQQLSKGALDSSNNTKVQLKLEDGSDYPVEGRLAFSDASVNPDTGTVTLRAVFANPNHLLLPGMFANAKIVQGIIPNAYLIPQAAITRTPTGQAIAMLVNAKGAVESRPITTVGVQGKDWIVTDGLKAGDKVIVDGIAKVKPEQQVTAKPYQPQAAAPQGAQGAAGQAKPAAQAAAKTEQKATSNS</sequence>
<gene>
    <name evidence="9" type="ORF">AZH43_11110</name>
</gene>
<dbReference type="Pfam" id="PF25917">
    <property type="entry name" value="BSH_RND"/>
    <property type="match status" value="1"/>
</dbReference>
<dbReference type="FunFam" id="2.40.420.20:FF:000001">
    <property type="entry name" value="Efflux RND transporter periplasmic adaptor subunit"/>
    <property type="match status" value="1"/>
</dbReference>
<feature type="signal peptide" evidence="4">
    <location>
        <begin position="1"/>
        <end position="23"/>
    </location>
</feature>
<dbReference type="AlphaFoldDB" id="A0A151Y2A4"/>
<evidence type="ECO:0000313" key="10">
    <source>
        <dbReference type="Proteomes" id="UP000076276"/>
    </source>
</evidence>
<dbReference type="InterPro" id="IPR058625">
    <property type="entry name" value="MdtA-like_BSH"/>
</dbReference>
<dbReference type="NCBIfam" id="TIGR01730">
    <property type="entry name" value="RND_mfp"/>
    <property type="match status" value="1"/>
</dbReference>
<dbReference type="SUPFAM" id="SSF111369">
    <property type="entry name" value="HlyD-like secretion proteins"/>
    <property type="match status" value="1"/>
</dbReference>
<evidence type="ECO:0000256" key="4">
    <source>
        <dbReference type="SAM" id="SignalP"/>
    </source>
</evidence>
<dbReference type="Proteomes" id="UP000076276">
    <property type="component" value="Unassembled WGS sequence"/>
</dbReference>
<accession>A0A151Y2A4</accession>
<comment type="subcellular location">
    <subcellularLocation>
        <location evidence="1">Cell inner membrane</location>
        <topology evidence="1">Lipid-anchor</topology>
    </subcellularLocation>
</comment>
<evidence type="ECO:0000259" key="8">
    <source>
        <dbReference type="Pfam" id="PF25967"/>
    </source>
</evidence>
<dbReference type="EMBL" id="LUAW01000018">
    <property type="protein sequence ID" value="KYQ72192.1"/>
    <property type="molecule type" value="Genomic_DNA"/>
</dbReference>
<dbReference type="Gene3D" id="2.40.30.170">
    <property type="match status" value="1"/>
</dbReference>